<dbReference type="GO" id="GO:0031419">
    <property type="term" value="F:cobalamin binding"/>
    <property type="evidence" value="ECO:0007669"/>
    <property type="project" value="UniProtKB-KW"/>
</dbReference>
<keyword evidence="6" id="KW-0215">Deoxyribonucleotide synthesis</keyword>
<comment type="function">
    <text evidence="9">Catalyzes the reduction of ribonucleotides to deoxyribonucleotides. May function to provide a pool of deoxyribonucleotide precursors for DNA repair during oxygen limitation and/or for immediate growth after restoration of oxygen.</text>
</comment>
<dbReference type="NCBIfam" id="TIGR02506">
    <property type="entry name" value="NrdE_NrdA"/>
    <property type="match status" value="1"/>
</dbReference>
<evidence type="ECO:0000256" key="7">
    <source>
        <dbReference type="ARBA" id="ARBA00024942"/>
    </source>
</evidence>
<feature type="compositionally biased region" description="Low complexity" evidence="10">
    <location>
        <begin position="804"/>
        <end position="817"/>
    </location>
</feature>
<keyword evidence="3 9" id="KW-0547">Nucleotide-binding</keyword>
<dbReference type="CDD" id="cd01679">
    <property type="entry name" value="RNR_I"/>
    <property type="match status" value="1"/>
</dbReference>
<dbReference type="InterPro" id="IPR013346">
    <property type="entry name" value="NrdE_NrdA_C"/>
</dbReference>
<dbReference type="UniPathway" id="UPA00326"/>
<dbReference type="GO" id="GO:0005524">
    <property type="term" value="F:ATP binding"/>
    <property type="evidence" value="ECO:0007669"/>
    <property type="project" value="UniProtKB-KW"/>
</dbReference>
<gene>
    <name evidence="12" type="primary">nrdA</name>
    <name evidence="12" type="ORF">KTA_42100</name>
</gene>
<evidence type="ECO:0000256" key="5">
    <source>
        <dbReference type="ARBA" id="ARBA00023002"/>
    </source>
</evidence>
<evidence type="ECO:0000256" key="8">
    <source>
        <dbReference type="ARBA" id="ARBA00047754"/>
    </source>
</evidence>
<comment type="cofactor">
    <cofactor evidence="9">
        <name>adenosylcob(III)alamin</name>
        <dbReference type="ChEBI" id="CHEBI:18408"/>
    </cofactor>
</comment>
<evidence type="ECO:0000256" key="2">
    <source>
        <dbReference type="ARBA" id="ARBA00022634"/>
    </source>
</evidence>
<sequence length="855" mass="96926">MAFSANQTRSETPVTIDPEHVLAEVCRGFEDRADRAQLLEEVQATLCAGLSEAELWQALLLVARAHIEQEPAFSYITARILLLSLYREALRPDEQLPCTFAEMESAYRRYLPRYIQRGIETGLLDSRLAAFDLERIATLIRPERDLLFTYPGLQTLYDRYLLQYEGQRFELPQLLWLRVAMGLALNEEQKEQRVAEFYEVLSQFYFTPATPTLFNAGTSHPQLSSCYLTTVKDDLWHIFKCIQDNALLSKWAGGLGNDWTRVRALGAYIRGTNGRSQGVIPFLKVVNDTAVAVNQGGKRKGAVCAYLENWHLDIEDFLDLRRNTGDERRRTHDLHTACWISDEFMRRVERGEQWTLFSPDEVPDLHELYGRAFAERYREYERLADEGKIRLWKRMPAVELWRKMLTRLFETGHPWLTWKDPANVRSPQDHAGVIHSSNLCTEILLNTSEEETAVCNLGSLNLVAHLVNGQLDHAKLRSTIQTAMRMLDNVIDINYYPTPEARTANLRHRPVGLGVMGFQDALFQLGISYASQEAVEFADRSMEAISYYAILASSELAAERGPYPSYRGSKWDRGLLPIDTIALLEQERGEALEMDRSTTMDWELVRAHIRQHGMRNSNVLAIAPTATISLIVGVSPSIEPIYKNLYVKSTLSGEFTTVNTFLVNDLKAAGLWNADMLEALKYYDGSLQELPMVPEELKQRYLTAFEIDPRWLIECASRRQKWIDMGQSLNLYLASPSGKQLHEIYLRAWKKGLKTTYYLRTLAATQVEKSTVDINRWGIQPRWMKSVSPSSAIQIKRGAFKEAGSAGPAAPLSSSPARQQIDQGGEQTSMSASAAPPLTQPGAACSLDDECEACQ</sequence>
<evidence type="ECO:0000256" key="10">
    <source>
        <dbReference type="SAM" id="MobiDB-lite"/>
    </source>
</evidence>
<dbReference type="SUPFAM" id="SSF51998">
    <property type="entry name" value="PFL-like glycyl radical enzymes"/>
    <property type="match status" value="1"/>
</dbReference>
<comment type="similarity">
    <text evidence="1">Belongs to the ribonucleoside diphosphate reductase large chain family.</text>
</comment>
<dbReference type="GO" id="GO:0005971">
    <property type="term" value="C:ribonucleoside-diphosphate reductase complex"/>
    <property type="evidence" value="ECO:0007669"/>
    <property type="project" value="TreeGrafter"/>
</dbReference>
<comment type="similarity">
    <text evidence="9">Belongs to the ribonucleoside diphosphate reductase class-2 family.</text>
</comment>
<evidence type="ECO:0000256" key="3">
    <source>
        <dbReference type="ARBA" id="ARBA00022741"/>
    </source>
</evidence>
<dbReference type="SUPFAM" id="SSF48168">
    <property type="entry name" value="R1 subunit of ribonucleotide reductase, N-terminal domain"/>
    <property type="match status" value="1"/>
</dbReference>
<dbReference type="Pfam" id="PF02867">
    <property type="entry name" value="Ribonuc_red_lgC"/>
    <property type="match status" value="1"/>
</dbReference>
<dbReference type="FunFam" id="3.20.70.20:FF:000009">
    <property type="entry name" value="Ribonucleoside-diphosphate reductase"/>
    <property type="match status" value="1"/>
</dbReference>
<dbReference type="PANTHER" id="PTHR11573:SF6">
    <property type="entry name" value="RIBONUCLEOSIDE-DIPHOSPHATE REDUCTASE LARGE SUBUNIT"/>
    <property type="match status" value="1"/>
</dbReference>
<keyword evidence="4" id="KW-0067">ATP-binding</keyword>
<dbReference type="EC" id="1.17.4.1" evidence="9"/>
<dbReference type="Pfam" id="PF00317">
    <property type="entry name" value="Ribonuc_red_lgN"/>
    <property type="match status" value="1"/>
</dbReference>
<evidence type="ECO:0000256" key="9">
    <source>
        <dbReference type="RuleBase" id="RU364064"/>
    </source>
</evidence>
<dbReference type="InterPro" id="IPR039718">
    <property type="entry name" value="Rrm1"/>
</dbReference>
<keyword evidence="2 9" id="KW-0237">DNA synthesis</keyword>
<evidence type="ECO:0000259" key="11">
    <source>
        <dbReference type="PROSITE" id="PS00089"/>
    </source>
</evidence>
<organism evidence="12">
    <name type="scientific">Thermogemmatispora argillosa</name>
    <dbReference type="NCBI Taxonomy" id="2045280"/>
    <lineage>
        <taxon>Bacteria</taxon>
        <taxon>Bacillati</taxon>
        <taxon>Chloroflexota</taxon>
        <taxon>Ktedonobacteria</taxon>
        <taxon>Thermogemmatisporales</taxon>
        <taxon>Thermogemmatisporaceae</taxon>
        <taxon>Thermogemmatispora</taxon>
    </lineage>
</organism>
<proteinExistence type="inferred from homology"/>
<dbReference type="InterPro" id="IPR013344">
    <property type="entry name" value="RNR_NrdJ/NrdZ"/>
</dbReference>
<comment type="catalytic activity">
    <reaction evidence="8 9">
        <text>a 2'-deoxyribonucleoside 5'-diphosphate + [thioredoxin]-disulfide + H2O = a ribonucleoside 5'-diphosphate + [thioredoxin]-dithiol</text>
        <dbReference type="Rhea" id="RHEA:23252"/>
        <dbReference type="Rhea" id="RHEA-COMP:10698"/>
        <dbReference type="Rhea" id="RHEA-COMP:10700"/>
        <dbReference type="ChEBI" id="CHEBI:15377"/>
        <dbReference type="ChEBI" id="CHEBI:29950"/>
        <dbReference type="ChEBI" id="CHEBI:50058"/>
        <dbReference type="ChEBI" id="CHEBI:57930"/>
        <dbReference type="ChEBI" id="CHEBI:73316"/>
        <dbReference type="EC" id="1.17.4.1"/>
    </reaction>
</comment>
<comment type="function">
    <text evidence="7">Provides the precursors necessary for DNA synthesis. Catalyzes the biosynthesis of deoxyribonucleotides from the corresponding ribonucleotides.</text>
</comment>
<dbReference type="PANTHER" id="PTHR11573">
    <property type="entry name" value="RIBONUCLEOSIDE-DIPHOSPHATE REDUCTASE LARGE CHAIN"/>
    <property type="match status" value="1"/>
</dbReference>
<protein>
    <recommendedName>
        <fullName evidence="9">Vitamin B12-dependent ribonucleotide reductase</fullName>
        <ecNumber evidence="9">1.17.4.1</ecNumber>
    </recommendedName>
</protein>
<dbReference type="GO" id="GO:0071897">
    <property type="term" value="P:DNA biosynthetic process"/>
    <property type="evidence" value="ECO:0007669"/>
    <property type="project" value="UniProtKB-KW"/>
</dbReference>
<dbReference type="NCBIfam" id="TIGR02504">
    <property type="entry name" value="NrdJ_Z"/>
    <property type="match status" value="1"/>
</dbReference>
<evidence type="ECO:0000256" key="6">
    <source>
        <dbReference type="ARBA" id="ARBA00023116"/>
    </source>
</evidence>
<dbReference type="InterPro" id="IPR008926">
    <property type="entry name" value="RNR_R1-su_N"/>
</dbReference>
<accession>A0A455T989</accession>
<dbReference type="NCBIfam" id="NF005544">
    <property type="entry name" value="PRK07207.1"/>
    <property type="match status" value="1"/>
</dbReference>
<dbReference type="InterPro" id="IPR013509">
    <property type="entry name" value="RNR_lsu_N"/>
</dbReference>
<dbReference type="GO" id="GO:0004748">
    <property type="term" value="F:ribonucleoside-diphosphate reductase activity, thioredoxin disulfide as acceptor"/>
    <property type="evidence" value="ECO:0007669"/>
    <property type="project" value="UniProtKB-EC"/>
</dbReference>
<reference evidence="12" key="1">
    <citation type="submission" date="2018-12" db="EMBL/GenBank/DDBJ databases">
        <title>Novel natural products biosynthetic potential of the class Ktedonobacteria.</title>
        <authorList>
            <person name="Zheng Y."/>
            <person name="Saitou A."/>
            <person name="Wang C.M."/>
            <person name="Toyoda A."/>
            <person name="Minakuchi Y."/>
            <person name="Sekiguchi Y."/>
            <person name="Ueda K."/>
            <person name="Takano H."/>
            <person name="Sakai Y."/>
            <person name="Yokota A."/>
            <person name="Yabe S."/>
        </authorList>
    </citation>
    <scope>NUCLEOTIDE SEQUENCE</scope>
    <source>
        <strain evidence="12">A3-2</strain>
    </source>
</reference>
<feature type="region of interest" description="Disordered" evidence="10">
    <location>
        <begin position="804"/>
        <end position="844"/>
    </location>
</feature>
<name>A0A455T989_9CHLR</name>
<feature type="domain" description="Ribonucleotide reductase large subunit" evidence="11">
    <location>
        <begin position="602"/>
        <end position="624"/>
    </location>
</feature>
<keyword evidence="9" id="KW-0170">Cobalt</keyword>
<dbReference type="GO" id="GO:0009263">
    <property type="term" value="P:deoxyribonucleotide biosynthetic process"/>
    <property type="evidence" value="ECO:0007669"/>
    <property type="project" value="UniProtKB-KW"/>
</dbReference>
<evidence type="ECO:0000256" key="4">
    <source>
        <dbReference type="ARBA" id="ARBA00022840"/>
    </source>
</evidence>
<evidence type="ECO:0000256" key="1">
    <source>
        <dbReference type="ARBA" id="ARBA00010406"/>
    </source>
</evidence>
<dbReference type="PROSITE" id="PS00089">
    <property type="entry name" value="RIBORED_LARGE"/>
    <property type="match status" value="1"/>
</dbReference>
<feature type="compositionally biased region" description="Polar residues" evidence="10">
    <location>
        <begin position="818"/>
        <end position="832"/>
    </location>
</feature>
<keyword evidence="9" id="KW-0846">Cobalamin</keyword>
<dbReference type="PRINTS" id="PR01183">
    <property type="entry name" value="RIBORDTASEM1"/>
</dbReference>
<evidence type="ECO:0000313" key="12">
    <source>
        <dbReference type="EMBL" id="BBH96011.1"/>
    </source>
</evidence>
<dbReference type="EMBL" id="AP019377">
    <property type="protein sequence ID" value="BBH96011.1"/>
    <property type="molecule type" value="Genomic_DNA"/>
</dbReference>
<keyword evidence="5 9" id="KW-0560">Oxidoreductase</keyword>
<dbReference type="InterPro" id="IPR000788">
    <property type="entry name" value="RNR_lg_C"/>
</dbReference>
<dbReference type="AlphaFoldDB" id="A0A455T989"/>
<dbReference type="Gene3D" id="3.20.70.20">
    <property type="match status" value="1"/>
</dbReference>